<dbReference type="Gene3D" id="1.10.3720.10">
    <property type="entry name" value="MetI-like"/>
    <property type="match status" value="1"/>
</dbReference>
<keyword evidence="2 7" id="KW-0813">Transport</keyword>
<protein>
    <submittedName>
        <fullName evidence="9">Carbohydrate ABC transporter permease</fullName>
    </submittedName>
</protein>
<dbReference type="InterPro" id="IPR035906">
    <property type="entry name" value="MetI-like_sf"/>
</dbReference>
<name>A0ABV5IV55_9ACTN</name>
<dbReference type="Proteomes" id="UP001589647">
    <property type="component" value="Unassembled WGS sequence"/>
</dbReference>
<dbReference type="PANTHER" id="PTHR30193:SF41">
    <property type="entry name" value="DIACETYLCHITOBIOSE UPTAKE SYSTEM PERMEASE PROTEIN NGCF"/>
    <property type="match status" value="1"/>
</dbReference>
<dbReference type="RefSeq" id="WP_189647509.1">
    <property type="nucleotide sequence ID" value="NZ_BMRC01000005.1"/>
</dbReference>
<dbReference type="PROSITE" id="PS50928">
    <property type="entry name" value="ABC_TM1"/>
    <property type="match status" value="1"/>
</dbReference>
<feature type="transmembrane region" description="Helical" evidence="7">
    <location>
        <begin position="268"/>
        <end position="290"/>
    </location>
</feature>
<feature type="transmembrane region" description="Helical" evidence="7">
    <location>
        <begin position="107"/>
        <end position="128"/>
    </location>
</feature>
<evidence type="ECO:0000256" key="6">
    <source>
        <dbReference type="ARBA" id="ARBA00023136"/>
    </source>
</evidence>
<dbReference type="CDD" id="cd06261">
    <property type="entry name" value="TM_PBP2"/>
    <property type="match status" value="1"/>
</dbReference>
<comment type="caution">
    <text evidence="9">The sequence shown here is derived from an EMBL/GenBank/DDBJ whole genome shotgun (WGS) entry which is preliminary data.</text>
</comment>
<feature type="transmembrane region" description="Helical" evidence="7">
    <location>
        <begin position="160"/>
        <end position="180"/>
    </location>
</feature>
<evidence type="ECO:0000256" key="4">
    <source>
        <dbReference type="ARBA" id="ARBA00022692"/>
    </source>
</evidence>
<evidence type="ECO:0000256" key="1">
    <source>
        <dbReference type="ARBA" id="ARBA00004651"/>
    </source>
</evidence>
<keyword evidence="6 7" id="KW-0472">Membrane</keyword>
<comment type="subcellular location">
    <subcellularLocation>
        <location evidence="1 7">Cell membrane</location>
        <topology evidence="1 7">Multi-pass membrane protein</topology>
    </subcellularLocation>
</comment>
<comment type="similarity">
    <text evidence="7">Belongs to the binding-protein-dependent transport system permease family.</text>
</comment>
<evidence type="ECO:0000256" key="5">
    <source>
        <dbReference type="ARBA" id="ARBA00022989"/>
    </source>
</evidence>
<evidence type="ECO:0000313" key="10">
    <source>
        <dbReference type="Proteomes" id="UP001589647"/>
    </source>
</evidence>
<evidence type="ECO:0000313" key="9">
    <source>
        <dbReference type="EMBL" id="MFB9208444.1"/>
    </source>
</evidence>
<dbReference type="SUPFAM" id="SSF161098">
    <property type="entry name" value="MetI-like"/>
    <property type="match status" value="1"/>
</dbReference>
<evidence type="ECO:0000256" key="2">
    <source>
        <dbReference type="ARBA" id="ARBA00022448"/>
    </source>
</evidence>
<evidence type="ECO:0000256" key="3">
    <source>
        <dbReference type="ARBA" id="ARBA00022475"/>
    </source>
</evidence>
<gene>
    <name evidence="9" type="ORF">ACFFV7_45195</name>
</gene>
<evidence type="ECO:0000259" key="8">
    <source>
        <dbReference type="PROSITE" id="PS50928"/>
    </source>
</evidence>
<accession>A0ABV5IV55</accession>
<dbReference type="Pfam" id="PF00528">
    <property type="entry name" value="BPD_transp_1"/>
    <property type="match status" value="1"/>
</dbReference>
<organism evidence="9 10">
    <name type="scientific">Nonomuraea spiralis</name>
    <dbReference type="NCBI Taxonomy" id="46182"/>
    <lineage>
        <taxon>Bacteria</taxon>
        <taxon>Bacillati</taxon>
        <taxon>Actinomycetota</taxon>
        <taxon>Actinomycetes</taxon>
        <taxon>Streptosporangiales</taxon>
        <taxon>Streptosporangiaceae</taxon>
        <taxon>Nonomuraea</taxon>
    </lineage>
</organism>
<evidence type="ECO:0000256" key="7">
    <source>
        <dbReference type="RuleBase" id="RU363032"/>
    </source>
</evidence>
<dbReference type="PANTHER" id="PTHR30193">
    <property type="entry name" value="ABC TRANSPORTER PERMEASE PROTEIN"/>
    <property type="match status" value="1"/>
</dbReference>
<proteinExistence type="inferred from homology"/>
<feature type="transmembrane region" description="Helical" evidence="7">
    <location>
        <begin position="71"/>
        <end position="95"/>
    </location>
</feature>
<keyword evidence="3" id="KW-1003">Cell membrane</keyword>
<keyword evidence="10" id="KW-1185">Reference proteome</keyword>
<dbReference type="InterPro" id="IPR051393">
    <property type="entry name" value="ABC_transporter_permease"/>
</dbReference>
<sequence>MRHGRRRFAATFLALPVLLYVVYVISPYAQAFQISMTDWRGIDARPAFVGLDNFRRLLADPVFWKAISHNAILLAALPVITLGLALLFAYLLNAGGVRPGTGIAGSGFYRVVFFFPQVLSVTIVAVMFQSVLRPDRSGVINGLLMQLGLEPVGFLTDPGLALWSILGVLVWQAVGFYVVLFSAGMAAIPRELHEAAQIDGAGRAASFFQVTLPLLRHTVQVGWVYLGVAAFDAFSIVFVLSAERGGPDYSTTVLANEVYRNAFGYAKFGYASAIGVALFFCTITFAALTLRLTRRDGLEY</sequence>
<feature type="transmembrane region" description="Helical" evidence="7">
    <location>
        <begin position="223"/>
        <end position="242"/>
    </location>
</feature>
<dbReference type="EMBL" id="JBHMEI010000078">
    <property type="protein sequence ID" value="MFB9208444.1"/>
    <property type="molecule type" value="Genomic_DNA"/>
</dbReference>
<keyword evidence="5 7" id="KW-1133">Transmembrane helix</keyword>
<dbReference type="InterPro" id="IPR000515">
    <property type="entry name" value="MetI-like"/>
</dbReference>
<keyword evidence="4 7" id="KW-0812">Transmembrane</keyword>
<reference evidence="9 10" key="1">
    <citation type="submission" date="2024-09" db="EMBL/GenBank/DDBJ databases">
        <authorList>
            <person name="Sun Q."/>
            <person name="Mori K."/>
        </authorList>
    </citation>
    <scope>NUCLEOTIDE SEQUENCE [LARGE SCALE GENOMIC DNA]</scope>
    <source>
        <strain evidence="9 10">CCM 3426</strain>
    </source>
</reference>
<feature type="domain" description="ABC transmembrane type-1" evidence="8">
    <location>
        <begin position="67"/>
        <end position="289"/>
    </location>
</feature>